<feature type="transmembrane region" description="Helical" evidence="1">
    <location>
        <begin position="27"/>
        <end position="47"/>
    </location>
</feature>
<organism evidence="2 3">
    <name type="scientific">Actinomadura meyerae</name>
    <dbReference type="NCBI Taxonomy" id="240840"/>
    <lineage>
        <taxon>Bacteria</taxon>
        <taxon>Bacillati</taxon>
        <taxon>Actinomycetota</taxon>
        <taxon>Actinomycetes</taxon>
        <taxon>Streptosporangiales</taxon>
        <taxon>Thermomonosporaceae</taxon>
        <taxon>Actinomadura</taxon>
    </lineage>
</organism>
<keyword evidence="1" id="KW-1133">Transmembrane helix</keyword>
<accession>A0A239GRN8</accession>
<dbReference type="OrthoDB" id="3477380at2"/>
<keyword evidence="1" id="KW-0472">Membrane</keyword>
<evidence type="ECO:0008006" key="4">
    <source>
        <dbReference type="Google" id="ProtNLM"/>
    </source>
</evidence>
<dbReference type="Proteomes" id="UP000198318">
    <property type="component" value="Unassembled WGS sequence"/>
</dbReference>
<dbReference type="AlphaFoldDB" id="A0A239GRN8"/>
<protein>
    <recommendedName>
        <fullName evidence="4">PH domain-containing protein</fullName>
    </recommendedName>
</protein>
<keyword evidence="1" id="KW-0812">Transmembrane</keyword>
<evidence type="ECO:0000313" key="3">
    <source>
        <dbReference type="Proteomes" id="UP000198318"/>
    </source>
</evidence>
<gene>
    <name evidence="2" type="ORF">SAMN05443665_100848</name>
</gene>
<dbReference type="RefSeq" id="WP_089325856.1">
    <property type="nucleotide sequence ID" value="NZ_FZOR01000008.1"/>
</dbReference>
<evidence type="ECO:0000256" key="1">
    <source>
        <dbReference type="SAM" id="Phobius"/>
    </source>
</evidence>
<dbReference type="EMBL" id="FZOR01000008">
    <property type="protein sequence ID" value="SNS70744.1"/>
    <property type="molecule type" value="Genomic_DNA"/>
</dbReference>
<keyword evidence="3" id="KW-1185">Reference proteome</keyword>
<reference evidence="2 3" key="1">
    <citation type="submission" date="2017-06" db="EMBL/GenBank/DDBJ databases">
        <authorList>
            <person name="Kim H.J."/>
            <person name="Triplett B.A."/>
        </authorList>
    </citation>
    <scope>NUCLEOTIDE SEQUENCE [LARGE SCALE GENOMIC DNA]</scope>
    <source>
        <strain evidence="2 3">DSM 44715</strain>
    </source>
</reference>
<proteinExistence type="predicted"/>
<name>A0A239GRN8_9ACTN</name>
<evidence type="ECO:0000313" key="2">
    <source>
        <dbReference type="EMBL" id="SNS70744.1"/>
    </source>
</evidence>
<sequence>MARGVSRRSDQAPGYALNYECAPPRGLTFLALALVIGVLCALVSPAMDAGVPTFWLTTASALAGALVSSGPARRAALTDRGRLVVTGFGQRVDVDARGITAVTVSRWARLGFAPAVVHWTGGRFPIWRSMRYTPEPRRSRWSPLHVTGHGGKDFGDLVYRLRLCNPALVVEGVRPPAWALPPPMPRPPRVP</sequence>
<feature type="transmembrane region" description="Helical" evidence="1">
    <location>
        <begin position="53"/>
        <end position="72"/>
    </location>
</feature>